<feature type="compositionally biased region" description="Polar residues" evidence="1">
    <location>
        <begin position="67"/>
        <end position="88"/>
    </location>
</feature>
<sequence length="181" mass="19280">MTSPTTAPAGWYPDSTQPGTLRWYDGTAWTEHVTPDQTSAAPQWSEPHQSAPQHPAPQQPAWHGQHTTPWQGQYGQSSQQTAWQQSGPWQYAQPTAPDNGPSTAVHWMLPVGRSWQSVVAGYLGLLSLGIWVLGPFAIGFGSWALVRAQHGGHGRGRAITGILGGGIGCVILIAFALNAAG</sequence>
<evidence type="ECO:0000313" key="4">
    <source>
        <dbReference type="EMBL" id="EYR63651.1"/>
    </source>
</evidence>
<evidence type="ECO:0000313" key="5">
    <source>
        <dbReference type="Proteomes" id="UP000019753"/>
    </source>
</evidence>
<feature type="region of interest" description="Disordered" evidence="1">
    <location>
        <begin position="1"/>
        <end position="98"/>
    </location>
</feature>
<name>A0A021VR83_9CELL</name>
<evidence type="ECO:0000259" key="3">
    <source>
        <dbReference type="Pfam" id="PF10708"/>
    </source>
</evidence>
<dbReference type="Pfam" id="PF10708">
    <property type="entry name" value="DUF2510"/>
    <property type="match status" value="1"/>
</dbReference>
<evidence type="ECO:0000256" key="1">
    <source>
        <dbReference type="SAM" id="MobiDB-lite"/>
    </source>
</evidence>
<comment type="caution">
    <text evidence="4">The sequence shown here is derived from an EMBL/GenBank/DDBJ whole genome shotgun (WGS) entry which is preliminary data.</text>
</comment>
<protein>
    <recommendedName>
        <fullName evidence="3">DUF2510 domain-containing protein</fullName>
    </recommendedName>
</protein>
<keyword evidence="2" id="KW-0812">Transmembrane</keyword>
<evidence type="ECO:0000256" key="2">
    <source>
        <dbReference type="SAM" id="Phobius"/>
    </source>
</evidence>
<keyword evidence="2" id="KW-1133">Transmembrane helix</keyword>
<keyword evidence="5" id="KW-1185">Reference proteome</keyword>
<dbReference type="EMBL" id="AXCW01000078">
    <property type="protein sequence ID" value="EYR63651.1"/>
    <property type="molecule type" value="Genomic_DNA"/>
</dbReference>
<reference evidence="4 5" key="1">
    <citation type="submission" date="2014-01" db="EMBL/GenBank/DDBJ databases">
        <title>Actinotalea ferrariae CF5-4.</title>
        <authorList>
            <person name="Chen F."/>
            <person name="Li Y."/>
            <person name="Wang G."/>
        </authorList>
    </citation>
    <scope>NUCLEOTIDE SEQUENCE [LARGE SCALE GENOMIC DNA]</scope>
    <source>
        <strain evidence="4 5">CF5-4</strain>
    </source>
</reference>
<gene>
    <name evidence="4" type="ORF">N866_19080</name>
</gene>
<organism evidence="4 5">
    <name type="scientific">Actinotalea ferrariae CF5-4</name>
    <dbReference type="NCBI Taxonomy" id="948458"/>
    <lineage>
        <taxon>Bacteria</taxon>
        <taxon>Bacillati</taxon>
        <taxon>Actinomycetota</taxon>
        <taxon>Actinomycetes</taxon>
        <taxon>Micrococcales</taxon>
        <taxon>Cellulomonadaceae</taxon>
        <taxon>Actinotalea</taxon>
    </lineage>
</organism>
<dbReference type="Proteomes" id="UP000019753">
    <property type="component" value="Unassembled WGS sequence"/>
</dbReference>
<dbReference type="InterPro" id="IPR018929">
    <property type="entry name" value="DUF2510"/>
</dbReference>
<proteinExistence type="predicted"/>
<dbReference type="OrthoDB" id="5149292at2"/>
<feature type="domain" description="DUF2510" evidence="3">
    <location>
        <begin position="9"/>
        <end position="41"/>
    </location>
</feature>
<feature type="transmembrane region" description="Helical" evidence="2">
    <location>
        <begin position="119"/>
        <end position="146"/>
    </location>
</feature>
<keyword evidence="2" id="KW-0472">Membrane</keyword>
<accession>A0A021VR83</accession>
<dbReference type="RefSeq" id="WP_034225441.1">
    <property type="nucleotide sequence ID" value="NZ_AXCW01000078.1"/>
</dbReference>
<feature type="transmembrane region" description="Helical" evidence="2">
    <location>
        <begin position="158"/>
        <end position="180"/>
    </location>
</feature>
<dbReference type="AlphaFoldDB" id="A0A021VR83"/>